<reference evidence="2 3" key="1">
    <citation type="submission" date="2024-04" db="EMBL/GenBank/DDBJ databases">
        <title>The reference genome of an endangered Asteraceae, Deinandra increscens subsp. villosa, native to the Central Coast of California.</title>
        <authorList>
            <person name="Guilliams M."/>
            <person name="Hasenstab-Lehman K."/>
            <person name="Meyer R."/>
            <person name="Mcevoy S."/>
        </authorList>
    </citation>
    <scope>NUCLEOTIDE SEQUENCE [LARGE SCALE GENOMIC DNA]</scope>
    <source>
        <tissue evidence="2">Leaf</tissue>
    </source>
</reference>
<sequence>MCIRNFNWIYDEHEENTPSPKIEKRIIKESVVDVEVELPHANTEGSGPPPPEINWSSRDIVDFVMSYERYERYMALHHQTKPTPSGPKIEKRIIKESVVDVEVELPHANTEGSGPPPPEINWSSRDIVDFVMSYERYERYMALHHQTKPTPSDDEHEENTRSPKIEKRIIKESVVDVEVELPHANTEGSGPPPPEINWSSRDIVDFVMSYERYERYMALHHQTKPTPSGPKIEKRIIKESVVDVEVELPHANTEGSVPPPPEINWSSRDIVDFVMSYERYERYMAIQHQNNPTPSGDEMPKRRCPFPNLDGQAHKIRCTIYHEAVSDDEHEENTPSPKIEK</sequence>
<dbReference type="Proteomes" id="UP001408789">
    <property type="component" value="Unassembled WGS sequence"/>
</dbReference>
<organism evidence="2 3">
    <name type="scientific">Deinandra increscens subsp. villosa</name>
    <dbReference type="NCBI Taxonomy" id="3103831"/>
    <lineage>
        <taxon>Eukaryota</taxon>
        <taxon>Viridiplantae</taxon>
        <taxon>Streptophyta</taxon>
        <taxon>Embryophyta</taxon>
        <taxon>Tracheophyta</taxon>
        <taxon>Spermatophyta</taxon>
        <taxon>Magnoliopsida</taxon>
        <taxon>eudicotyledons</taxon>
        <taxon>Gunneridae</taxon>
        <taxon>Pentapetalae</taxon>
        <taxon>asterids</taxon>
        <taxon>campanulids</taxon>
        <taxon>Asterales</taxon>
        <taxon>Asteraceae</taxon>
        <taxon>Asteroideae</taxon>
        <taxon>Heliantheae alliance</taxon>
        <taxon>Madieae</taxon>
        <taxon>Madiinae</taxon>
        <taxon>Deinandra</taxon>
    </lineage>
</organism>
<evidence type="ECO:0000256" key="1">
    <source>
        <dbReference type="SAM" id="MobiDB-lite"/>
    </source>
</evidence>
<protein>
    <submittedName>
        <fullName evidence="2">Uncharacterized protein</fullName>
    </submittedName>
</protein>
<evidence type="ECO:0000313" key="2">
    <source>
        <dbReference type="EMBL" id="KAK9058614.1"/>
    </source>
</evidence>
<feature type="region of interest" description="Disordered" evidence="1">
    <location>
        <begin position="145"/>
        <end position="164"/>
    </location>
</feature>
<name>A0AAP0CSP5_9ASTR</name>
<dbReference type="AlphaFoldDB" id="A0AAP0CSP5"/>
<proteinExistence type="predicted"/>
<accession>A0AAP0CSP5</accession>
<dbReference type="EMBL" id="JBCNJP010000023">
    <property type="protein sequence ID" value="KAK9058614.1"/>
    <property type="molecule type" value="Genomic_DNA"/>
</dbReference>
<gene>
    <name evidence="2" type="ORF">SSX86_023456</name>
</gene>
<keyword evidence="3" id="KW-1185">Reference proteome</keyword>
<evidence type="ECO:0000313" key="3">
    <source>
        <dbReference type="Proteomes" id="UP001408789"/>
    </source>
</evidence>
<comment type="caution">
    <text evidence="2">The sequence shown here is derived from an EMBL/GenBank/DDBJ whole genome shotgun (WGS) entry which is preliminary data.</text>
</comment>